<evidence type="ECO:0000256" key="5">
    <source>
        <dbReference type="ARBA" id="ARBA00022879"/>
    </source>
</evidence>
<feature type="transmembrane region" description="Helical" evidence="10">
    <location>
        <begin position="490"/>
        <end position="514"/>
    </location>
</feature>
<keyword evidence="2 10" id="KW-0812">Transmembrane</keyword>
<name>A0AA48XA75_9RHAB</name>
<dbReference type="InterPro" id="IPR001903">
    <property type="entry name" value="Rhabdo_glycop_FD"/>
</dbReference>
<feature type="compositionally biased region" description="Basic and acidic residues" evidence="9">
    <location>
        <begin position="540"/>
        <end position="549"/>
    </location>
</feature>
<dbReference type="GO" id="GO:0019031">
    <property type="term" value="C:viral envelope"/>
    <property type="evidence" value="ECO:0007669"/>
    <property type="project" value="UniProtKB-KW"/>
</dbReference>
<keyword evidence="6 10" id="KW-1133">Transmembrane helix</keyword>
<keyword evidence="4" id="KW-0946">Virion</keyword>
<evidence type="ECO:0000256" key="10">
    <source>
        <dbReference type="SAM" id="Phobius"/>
    </source>
</evidence>
<feature type="region of interest" description="Disordered" evidence="9">
    <location>
        <begin position="522"/>
        <end position="549"/>
    </location>
</feature>
<proteinExistence type="predicted"/>
<dbReference type="Gene3D" id="6.10.140.740">
    <property type="match status" value="1"/>
</dbReference>
<keyword evidence="3" id="KW-0732">Signal</keyword>
<evidence type="ECO:0000256" key="7">
    <source>
        <dbReference type="ARBA" id="ARBA00023136"/>
    </source>
</evidence>
<feature type="domain" description="Spike glycoprotein G central" evidence="12">
    <location>
        <begin position="292"/>
        <end position="407"/>
    </location>
</feature>
<accession>A0AA48XA75</accession>
<dbReference type="SUPFAM" id="SSF161008">
    <property type="entry name" value="Viral glycoprotein ectodomain-like"/>
    <property type="match status" value="1"/>
</dbReference>
<keyword evidence="7 10" id="KW-0472">Membrane</keyword>
<sequence>MKKTNTSRLKKLDMSTLECLSVVFLIIGAIGDIIYPVDFSHNLLPIDPANISCPIGHLHTYPNAIHSFRVRYNRISGFSKKKVKGKLCHKFILSTTCEENILWSKTVTYTKQNARITQNECLEAIRKTYDVAETLVEHPPPYCAWSQENTVSLEFITVRDHPVSYDPYSGNFLDVIFPEGKTFDSAHGTIYDSGYWITTDDLNSDEFTQMETGYGLVYFPDTWDPRELLIPEARFWSERFRERDFQRTCRLKFKGREGIRFKNGEWFELEFVEEKDQGYFVWWKNLPPCTGANTRVKVADPYENEHHTVDSLTALMFYDRCQNSLSKLRNSQVLTPLDVSYLSQTYPGMGPAYIITSTGLKTFLTTYELIQRTSMYTNETIGYTSGGKPVKFSNWTRRSDLIHGPNGLILRDGRLIFPAFSEMRSLIEVELTQEISVKELYSLPSINGSNHIITSIDSIHRNPDQMDVLRVVKTGVASVSRWIGSVGAGMVHYFILLGLTIFVFSLCVILYKAVSRRRQNQSRSNGVAMRQLSPRTESPTSRELHDWFV</sequence>
<feature type="domain" description="Spike glycoprotein fusion" evidence="11">
    <location>
        <begin position="83"/>
        <end position="181"/>
    </location>
</feature>
<reference evidence="13 14" key="1">
    <citation type="submission" date="2021-02" db="EMBL/GenBank/DDBJ databases">
        <title>RNA virus diversity of birds and small mammals from Qiang-Tibet plateau of China.</title>
        <authorList>
            <person name="Zhu W."/>
            <person name="Yang J."/>
            <person name="Huang Y."/>
            <person name="Lu S."/>
            <person name="Xu J."/>
        </authorList>
    </citation>
    <scope>NUCLEOTIDE SEQUENCE [LARGE SCALE GENOMIC DNA]</scope>
    <source>
        <strain evidence="13">YSN900</strain>
    </source>
</reference>
<feature type="transmembrane region" description="Helical" evidence="10">
    <location>
        <begin position="12"/>
        <end position="35"/>
    </location>
</feature>
<keyword evidence="5" id="KW-0261">Viral envelope protein</keyword>
<evidence type="ECO:0000256" key="2">
    <source>
        <dbReference type="ARBA" id="ARBA00022692"/>
    </source>
</evidence>
<evidence type="ECO:0000256" key="6">
    <source>
        <dbReference type="ARBA" id="ARBA00022989"/>
    </source>
</evidence>
<dbReference type="Pfam" id="PF00974">
    <property type="entry name" value="Rhabdo_glycop_FD"/>
    <property type="match status" value="1"/>
</dbReference>
<keyword evidence="8" id="KW-0325">Glycoprotein</keyword>
<evidence type="ECO:0000256" key="9">
    <source>
        <dbReference type="SAM" id="MobiDB-lite"/>
    </source>
</evidence>
<evidence type="ECO:0000256" key="3">
    <source>
        <dbReference type="ARBA" id="ARBA00022729"/>
    </source>
</evidence>
<dbReference type="Proteomes" id="UP001157430">
    <property type="component" value="Segment"/>
</dbReference>
<protein>
    <submittedName>
        <fullName evidence="13">Glycoprotein</fullName>
    </submittedName>
</protein>
<organism evidence="13 14">
    <name type="scientific">Yushu rhabdovirus</name>
    <dbReference type="NCBI Taxonomy" id="3071240"/>
    <lineage>
        <taxon>Viruses</taxon>
        <taxon>Riboviria</taxon>
        <taxon>Orthornavirae</taxon>
        <taxon>Negarnaviricota</taxon>
        <taxon>Haploviricotina</taxon>
        <taxon>Monjiviricetes</taxon>
        <taxon>Mononegavirales</taxon>
        <taxon>Rhabdoviridae</taxon>
        <taxon>Alpharhabdovirinae</taxon>
        <taxon>Sigmavirus</taxon>
        <taxon>Sigmavirus yushu</taxon>
    </lineage>
</organism>
<evidence type="ECO:0000256" key="4">
    <source>
        <dbReference type="ARBA" id="ARBA00022844"/>
    </source>
</evidence>
<dbReference type="InterPro" id="IPR055447">
    <property type="entry name" value="Rhabdo_glycop_CD"/>
</dbReference>
<dbReference type="Pfam" id="PF24833">
    <property type="entry name" value="Rhabdo_glycop_CD"/>
    <property type="match status" value="1"/>
</dbReference>
<evidence type="ECO:0000259" key="12">
    <source>
        <dbReference type="Pfam" id="PF24833"/>
    </source>
</evidence>
<evidence type="ECO:0000259" key="11">
    <source>
        <dbReference type="Pfam" id="PF00974"/>
    </source>
</evidence>
<keyword evidence="14" id="KW-1185">Reference proteome</keyword>
<dbReference type="Gene3D" id="2.30.29.130">
    <property type="match status" value="1"/>
</dbReference>
<comment type="subcellular location">
    <subcellularLocation>
        <location evidence="1">Virion membrane</location>
        <topology evidence="1">Single-pass type I membrane protein</topology>
    </subcellularLocation>
</comment>
<dbReference type="GO" id="GO:0055036">
    <property type="term" value="C:virion membrane"/>
    <property type="evidence" value="ECO:0007669"/>
    <property type="project" value="UniProtKB-SubCell"/>
</dbReference>
<evidence type="ECO:0000313" key="14">
    <source>
        <dbReference type="Proteomes" id="UP001157430"/>
    </source>
</evidence>
<evidence type="ECO:0000313" key="13">
    <source>
        <dbReference type="EMBL" id="QXV86588.1"/>
    </source>
</evidence>
<evidence type="ECO:0000256" key="1">
    <source>
        <dbReference type="ARBA" id="ARBA00004563"/>
    </source>
</evidence>
<evidence type="ECO:0000256" key="8">
    <source>
        <dbReference type="ARBA" id="ARBA00023180"/>
    </source>
</evidence>
<dbReference type="EMBL" id="MW826525">
    <property type="protein sequence ID" value="QXV86588.1"/>
    <property type="molecule type" value="Genomic_RNA"/>
</dbReference>